<feature type="transmembrane region" description="Helical" evidence="1">
    <location>
        <begin position="151"/>
        <end position="177"/>
    </location>
</feature>
<dbReference type="OMA" id="ASHASQW"/>
<dbReference type="OrthoDB" id="1908649at2759"/>
<evidence type="ECO:0000313" key="3">
    <source>
        <dbReference type="Proteomes" id="UP000825935"/>
    </source>
</evidence>
<keyword evidence="1" id="KW-0812">Transmembrane</keyword>
<keyword evidence="1" id="KW-0472">Membrane</keyword>
<dbReference type="PANTHER" id="PTHR33133">
    <property type="entry name" value="OS08G0107100 PROTEIN-RELATED"/>
    <property type="match status" value="1"/>
</dbReference>
<reference evidence="2" key="1">
    <citation type="submission" date="2021-08" db="EMBL/GenBank/DDBJ databases">
        <title>WGS assembly of Ceratopteris richardii.</title>
        <authorList>
            <person name="Marchant D.B."/>
            <person name="Chen G."/>
            <person name="Jenkins J."/>
            <person name="Shu S."/>
            <person name="Leebens-Mack J."/>
            <person name="Grimwood J."/>
            <person name="Schmutz J."/>
            <person name="Soltis P."/>
            <person name="Soltis D."/>
            <person name="Chen Z.-H."/>
        </authorList>
    </citation>
    <scope>NUCLEOTIDE SEQUENCE</scope>
    <source>
        <strain evidence="2">Whitten #5841</strain>
        <tissue evidence="2">Leaf</tissue>
    </source>
</reference>
<feature type="transmembrane region" description="Helical" evidence="1">
    <location>
        <begin position="246"/>
        <end position="267"/>
    </location>
</feature>
<name>A0A8T2VSP3_CERRI</name>
<feature type="transmembrane region" description="Helical" evidence="1">
    <location>
        <begin position="99"/>
        <end position="130"/>
    </location>
</feature>
<dbReference type="Proteomes" id="UP000825935">
    <property type="component" value="Chromosome 1"/>
</dbReference>
<proteinExistence type="predicted"/>
<keyword evidence="3" id="KW-1185">Reference proteome</keyword>
<feature type="transmembrane region" description="Helical" evidence="1">
    <location>
        <begin position="183"/>
        <end position="206"/>
    </location>
</feature>
<dbReference type="AlphaFoldDB" id="A0A8T2VSP3"/>
<evidence type="ECO:0000256" key="1">
    <source>
        <dbReference type="SAM" id="Phobius"/>
    </source>
</evidence>
<gene>
    <name evidence="2" type="ORF">KP509_01G107200</name>
</gene>
<accession>A0A8T2VSP3</accession>
<sequence>MDREYDQTFTEHVRSAREQVRSCKSILRESAQILSHHRRLFFALASTLVLPLCFMLLAHSLVSLPLLHKIRHNNEFIEMHPGTTAAKDREADVTGEWEYLLAFFAFYLLFVLAFSLLSTAAVVYTVACIYSEKSLSYTKVLSVVPRVWRRLVITFLWVFLLIFAYHAVAILIFHLVFKNSPNIAIPVLVIIILLLWIFFFGVHVYISCIWHLASVITVLEDSYGIHALMKSIDLIRGSKRAAIQLFILYLGVGTFISIIFHAFVLYNHGHDGSSLFFRLLYGIMLVILLTFVTLFGMVAQTVFYFACKAFHNEQIDWVALSEHLGAYLGEYVPLKSSIQMESL</sequence>
<feature type="transmembrane region" description="Helical" evidence="1">
    <location>
        <begin position="279"/>
        <end position="306"/>
    </location>
</feature>
<dbReference type="PANTHER" id="PTHR33133:SF1">
    <property type="entry name" value="EXPRESSED PROTEIN-RELATED"/>
    <property type="match status" value="1"/>
</dbReference>
<protein>
    <submittedName>
        <fullName evidence="2">Uncharacterized protein</fullName>
    </submittedName>
</protein>
<organism evidence="2 3">
    <name type="scientific">Ceratopteris richardii</name>
    <name type="common">Triangle waterfern</name>
    <dbReference type="NCBI Taxonomy" id="49495"/>
    <lineage>
        <taxon>Eukaryota</taxon>
        <taxon>Viridiplantae</taxon>
        <taxon>Streptophyta</taxon>
        <taxon>Embryophyta</taxon>
        <taxon>Tracheophyta</taxon>
        <taxon>Polypodiopsida</taxon>
        <taxon>Polypodiidae</taxon>
        <taxon>Polypodiales</taxon>
        <taxon>Pteridineae</taxon>
        <taxon>Pteridaceae</taxon>
        <taxon>Parkerioideae</taxon>
        <taxon>Ceratopteris</taxon>
    </lineage>
</organism>
<evidence type="ECO:0000313" key="2">
    <source>
        <dbReference type="EMBL" id="KAH7447439.1"/>
    </source>
</evidence>
<keyword evidence="1" id="KW-1133">Transmembrane helix</keyword>
<feature type="transmembrane region" description="Helical" evidence="1">
    <location>
        <begin position="40"/>
        <end position="62"/>
    </location>
</feature>
<comment type="caution">
    <text evidence="2">The sequence shown here is derived from an EMBL/GenBank/DDBJ whole genome shotgun (WGS) entry which is preliminary data.</text>
</comment>
<dbReference type="EMBL" id="CM035406">
    <property type="protein sequence ID" value="KAH7447439.1"/>
    <property type="molecule type" value="Genomic_DNA"/>
</dbReference>